<keyword evidence="5 12" id="KW-0418">Kinase</keyword>
<dbReference type="InterPro" id="IPR013750">
    <property type="entry name" value="GHMP_kinase_C_dom"/>
</dbReference>
<evidence type="ECO:0000256" key="7">
    <source>
        <dbReference type="ARBA" id="ARBA00022842"/>
    </source>
</evidence>
<evidence type="ECO:0000256" key="9">
    <source>
        <dbReference type="ARBA" id="ARBA00029438"/>
    </source>
</evidence>
<dbReference type="InterPro" id="IPR036554">
    <property type="entry name" value="GHMP_kinase_C_sf"/>
</dbReference>
<dbReference type="UniPathway" id="UPA00057">
    <property type="reaction ID" value="UER00098"/>
</dbReference>
<proteinExistence type="predicted"/>
<dbReference type="InterPro" id="IPR014721">
    <property type="entry name" value="Ribsml_uS5_D2-typ_fold_subgr"/>
</dbReference>
<evidence type="ECO:0000259" key="11">
    <source>
        <dbReference type="Pfam" id="PF08544"/>
    </source>
</evidence>
<evidence type="ECO:0000256" key="5">
    <source>
        <dbReference type="ARBA" id="ARBA00022777"/>
    </source>
</evidence>
<evidence type="ECO:0000256" key="2">
    <source>
        <dbReference type="ARBA" id="ARBA00022516"/>
    </source>
</evidence>
<keyword evidence="6" id="KW-0067">ATP-binding</keyword>
<evidence type="ECO:0000259" key="10">
    <source>
        <dbReference type="Pfam" id="PF00288"/>
    </source>
</evidence>
<dbReference type="NCBIfam" id="TIGR00549">
    <property type="entry name" value="mevalon_kin"/>
    <property type="match status" value="1"/>
</dbReference>
<organism evidence="12 13">
    <name type="scientific">Actinomyces oris</name>
    <dbReference type="NCBI Taxonomy" id="544580"/>
    <lineage>
        <taxon>Bacteria</taxon>
        <taxon>Bacillati</taxon>
        <taxon>Actinomycetota</taxon>
        <taxon>Actinomycetes</taxon>
        <taxon>Actinomycetales</taxon>
        <taxon>Actinomycetaceae</taxon>
        <taxon>Actinomyces</taxon>
    </lineage>
</organism>
<dbReference type="PANTHER" id="PTHR43290">
    <property type="entry name" value="MEVALONATE KINASE"/>
    <property type="match status" value="1"/>
</dbReference>
<evidence type="ECO:0000256" key="4">
    <source>
        <dbReference type="ARBA" id="ARBA00022741"/>
    </source>
</evidence>
<comment type="pathway">
    <text evidence="9">Isoprenoid biosynthesis; isopentenyl diphosphate biosynthesis via mevalonate pathway; isopentenyl diphosphate from (R)-mevalonate: step 1/3.</text>
</comment>
<dbReference type="Pfam" id="PF08544">
    <property type="entry name" value="GHMP_kinases_C"/>
    <property type="match status" value="1"/>
</dbReference>
<keyword evidence="8" id="KW-0443">Lipid metabolism</keyword>
<keyword evidence="3 12" id="KW-0808">Transferase</keyword>
<keyword evidence="2" id="KW-0444">Lipid biosynthesis</keyword>
<dbReference type="GO" id="GO:0005829">
    <property type="term" value="C:cytosol"/>
    <property type="evidence" value="ECO:0007669"/>
    <property type="project" value="TreeGrafter"/>
</dbReference>
<keyword evidence="4" id="KW-0547">Nucleotide-binding</keyword>
<feature type="domain" description="GHMP kinase C-terminal" evidence="11">
    <location>
        <begin position="227"/>
        <end position="304"/>
    </location>
</feature>
<evidence type="ECO:0000256" key="6">
    <source>
        <dbReference type="ARBA" id="ARBA00022840"/>
    </source>
</evidence>
<reference evidence="12 13" key="1">
    <citation type="submission" date="2019-06" db="EMBL/GenBank/DDBJ databases">
        <title>Draft genome sequence of Actinomyces oris CCUG 34288T.</title>
        <authorList>
            <person name="Salva-Serra F."/>
            <person name="Cardew S."/>
            <person name="Moore E."/>
        </authorList>
    </citation>
    <scope>NUCLEOTIDE SEQUENCE [LARGE SCALE GENOMIC DNA]</scope>
    <source>
        <strain evidence="12 13">CCUG 34288</strain>
    </source>
</reference>
<dbReference type="Proteomes" id="UP000317942">
    <property type="component" value="Unassembled WGS sequence"/>
</dbReference>
<sequence length="320" mass="33485">MDRHSSIREGHGQTWAKAILLGEHSVVYGHPAVAVPLQDLRMRATASPTSGPSTLSSLDYSGPLDQAGSRFASVARAFEVAREFSGGLVQAFDITTVSDFPHERGLGSSAAAAGAIIRAVLDACGREASSDELFALTQMAEQIAHGKPSGLDAAATCSPCPIRFQGGQMRPLSQRIDNAFLVIADSGIHGSTREAVSGLRRRYENDPENIGPRINHLGTLTQIAIMALDQADAPTLGAVMNEAHTLLTELSLSLPILDDLADAARRAGALGAKLTGGGLGGCVIALVAGQPATRRVRAALERAGATATWSYRMRLSQVGE</sequence>
<accession>A0A508BKU5</accession>
<dbReference type="AlphaFoldDB" id="A0A508BKU5"/>
<dbReference type="RefSeq" id="WP_141406332.1">
    <property type="nucleotide sequence ID" value="NZ_CP066060.1"/>
</dbReference>
<evidence type="ECO:0000313" key="13">
    <source>
        <dbReference type="Proteomes" id="UP000317942"/>
    </source>
</evidence>
<evidence type="ECO:0000256" key="8">
    <source>
        <dbReference type="ARBA" id="ARBA00023098"/>
    </source>
</evidence>
<keyword evidence="7" id="KW-0460">Magnesium</keyword>
<evidence type="ECO:0000256" key="1">
    <source>
        <dbReference type="ARBA" id="ARBA00022490"/>
    </source>
</evidence>
<dbReference type="EC" id="2.7.1.36" evidence="12"/>
<dbReference type="Gene3D" id="3.30.70.890">
    <property type="entry name" value="GHMP kinase, C-terminal domain"/>
    <property type="match status" value="1"/>
</dbReference>
<dbReference type="Gene3D" id="3.30.230.10">
    <property type="match status" value="1"/>
</dbReference>
<dbReference type="GeneID" id="64212271"/>
<protein>
    <submittedName>
        <fullName evidence="12">Mevalonate kinase</fullName>
        <ecNumber evidence="12">2.7.1.36</ecNumber>
    </submittedName>
</protein>
<gene>
    <name evidence="12" type="primary">mvk</name>
    <name evidence="12" type="ORF">FK267_03570</name>
</gene>
<dbReference type="InterPro" id="IPR020568">
    <property type="entry name" value="Ribosomal_Su5_D2-typ_SF"/>
</dbReference>
<dbReference type="GO" id="GO:0004496">
    <property type="term" value="F:mevalonate kinase activity"/>
    <property type="evidence" value="ECO:0007669"/>
    <property type="project" value="UniProtKB-EC"/>
</dbReference>
<evidence type="ECO:0000256" key="3">
    <source>
        <dbReference type="ARBA" id="ARBA00022679"/>
    </source>
</evidence>
<dbReference type="SUPFAM" id="SSF55060">
    <property type="entry name" value="GHMP Kinase, C-terminal domain"/>
    <property type="match status" value="1"/>
</dbReference>
<dbReference type="PRINTS" id="PR00959">
    <property type="entry name" value="MEVGALKINASE"/>
</dbReference>
<dbReference type="GO" id="GO:0019287">
    <property type="term" value="P:isopentenyl diphosphate biosynthetic process, mevalonate pathway"/>
    <property type="evidence" value="ECO:0007669"/>
    <property type="project" value="UniProtKB-UniPathway"/>
</dbReference>
<dbReference type="PANTHER" id="PTHR43290:SF2">
    <property type="entry name" value="MEVALONATE KINASE"/>
    <property type="match status" value="1"/>
</dbReference>
<keyword evidence="1" id="KW-0963">Cytoplasm</keyword>
<name>A0A508BKU5_9ACTO</name>
<comment type="caution">
    <text evidence="12">The sequence shown here is derived from an EMBL/GenBank/DDBJ whole genome shotgun (WGS) entry which is preliminary data.</text>
</comment>
<dbReference type="InterPro" id="IPR006204">
    <property type="entry name" value="GHMP_kinase_N_dom"/>
</dbReference>
<dbReference type="InterPro" id="IPR006205">
    <property type="entry name" value="Mev_gal_kin"/>
</dbReference>
<dbReference type="SUPFAM" id="SSF54211">
    <property type="entry name" value="Ribosomal protein S5 domain 2-like"/>
    <property type="match status" value="1"/>
</dbReference>
<feature type="domain" description="GHMP kinase N-terminal" evidence="10">
    <location>
        <begin position="75"/>
        <end position="156"/>
    </location>
</feature>
<evidence type="ECO:0000313" key="12">
    <source>
        <dbReference type="EMBL" id="TQD62469.1"/>
    </source>
</evidence>
<dbReference type="EMBL" id="VICC01000002">
    <property type="protein sequence ID" value="TQD62469.1"/>
    <property type="molecule type" value="Genomic_DNA"/>
</dbReference>
<dbReference type="GO" id="GO:0005524">
    <property type="term" value="F:ATP binding"/>
    <property type="evidence" value="ECO:0007669"/>
    <property type="project" value="UniProtKB-KW"/>
</dbReference>
<dbReference type="Pfam" id="PF00288">
    <property type="entry name" value="GHMP_kinases_N"/>
    <property type="match status" value="1"/>
</dbReference>